<evidence type="ECO:0000256" key="1">
    <source>
        <dbReference type="ARBA" id="ARBA00007435"/>
    </source>
</evidence>
<dbReference type="PANTHER" id="PTHR34477:SF5">
    <property type="entry name" value="BSL5627 PROTEIN"/>
    <property type="match status" value="1"/>
</dbReference>
<reference evidence="3 4" key="1">
    <citation type="journal article" date="2016" name="Nat. Commun.">
        <title>Thousands of microbial genomes shed light on interconnected biogeochemical processes in an aquifer system.</title>
        <authorList>
            <person name="Anantharaman K."/>
            <person name="Brown C.T."/>
            <person name="Hug L.A."/>
            <person name="Sharon I."/>
            <person name="Castelle C.J."/>
            <person name="Probst A.J."/>
            <person name="Thomas B.C."/>
            <person name="Singh A."/>
            <person name="Wilkins M.J."/>
            <person name="Karaoz U."/>
            <person name="Brodie E.L."/>
            <person name="Williams K.H."/>
            <person name="Hubbard S.S."/>
            <person name="Banfield J.F."/>
        </authorList>
    </citation>
    <scope>NUCLEOTIDE SEQUENCE [LARGE SCALE GENOMIC DNA]</scope>
</reference>
<dbReference type="EMBL" id="MFAH01000003">
    <property type="protein sequence ID" value="OGD72230.1"/>
    <property type="molecule type" value="Genomic_DNA"/>
</dbReference>
<dbReference type="InterPro" id="IPR000305">
    <property type="entry name" value="GIY-YIG_endonuc"/>
</dbReference>
<evidence type="ECO:0000259" key="2">
    <source>
        <dbReference type="PROSITE" id="PS50164"/>
    </source>
</evidence>
<evidence type="ECO:0000313" key="4">
    <source>
        <dbReference type="Proteomes" id="UP000177390"/>
    </source>
</evidence>
<gene>
    <name evidence="3" type="ORF">A3D09_02890</name>
</gene>
<comment type="similarity">
    <text evidence="1">Belongs to the UPF0213 family.</text>
</comment>
<accession>A0A1F5EXZ3</accession>
<evidence type="ECO:0000313" key="3">
    <source>
        <dbReference type="EMBL" id="OGD72230.1"/>
    </source>
</evidence>
<organism evidence="3 4">
    <name type="scientific">Candidatus Collierbacteria bacterium RIFCSPHIGHO2_02_FULL_49_10</name>
    <dbReference type="NCBI Taxonomy" id="1817723"/>
    <lineage>
        <taxon>Bacteria</taxon>
        <taxon>Candidatus Collieribacteriota</taxon>
    </lineage>
</organism>
<dbReference type="Pfam" id="PF01541">
    <property type="entry name" value="GIY-YIG"/>
    <property type="match status" value="1"/>
</dbReference>
<dbReference type="SMART" id="SM00465">
    <property type="entry name" value="GIYc"/>
    <property type="match status" value="1"/>
</dbReference>
<dbReference type="InterPro" id="IPR050190">
    <property type="entry name" value="UPF0213_domain"/>
</dbReference>
<dbReference type="InterPro" id="IPR035901">
    <property type="entry name" value="GIY-YIG_endonuc_sf"/>
</dbReference>
<dbReference type="CDD" id="cd10449">
    <property type="entry name" value="GIY-YIG_SLX1_like"/>
    <property type="match status" value="1"/>
</dbReference>
<comment type="caution">
    <text evidence="3">The sequence shown here is derived from an EMBL/GenBank/DDBJ whole genome shotgun (WGS) entry which is preliminary data.</text>
</comment>
<protein>
    <recommendedName>
        <fullName evidence="2">GIY-YIG domain-containing protein</fullName>
    </recommendedName>
</protein>
<sequence length="97" mass="11594">MYYVYVLVNDKNNQIYTGSTIDLRKRFSEHNAGKSPSTRRYMPWRLIYYEAYKTEELARSREKKLKYNGNAIRELKKRIGIMSNKNIKPKVVLDKSI</sequence>
<dbReference type="PANTHER" id="PTHR34477">
    <property type="entry name" value="UPF0213 PROTEIN YHBQ"/>
    <property type="match status" value="1"/>
</dbReference>
<dbReference type="AlphaFoldDB" id="A0A1F5EXZ3"/>
<feature type="domain" description="GIY-YIG" evidence="2">
    <location>
        <begin position="1"/>
        <end position="78"/>
    </location>
</feature>
<dbReference type="Gene3D" id="3.40.1440.10">
    <property type="entry name" value="GIY-YIG endonuclease"/>
    <property type="match status" value="1"/>
</dbReference>
<proteinExistence type="inferred from homology"/>
<name>A0A1F5EXZ3_9BACT</name>
<dbReference type="PROSITE" id="PS50164">
    <property type="entry name" value="GIY_YIG"/>
    <property type="match status" value="1"/>
</dbReference>
<dbReference type="Proteomes" id="UP000177390">
    <property type="component" value="Unassembled WGS sequence"/>
</dbReference>
<dbReference type="SUPFAM" id="SSF82771">
    <property type="entry name" value="GIY-YIG endonuclease"/>
    <property type="match status" value="1"/>
</dbReference>